<proteinExistence type="predicted"/>
<dbReference type="EMBL" id="EF106972">
    <property type="protein sequence ID" value="ABK80652.1"/>
    <property type="molecule type" value="Genomic_DNA"/>
</dbReference>
<protein>
    <submittedName>
        <fullName evidence="1">Uncharacterized protein</fullName>
    </submittedName>
</protein>
<sequence>MSASSATGLLSISSVTELSSITGSSGSCFMPVKIRFIKFNELSPIQTSCHTNTTITPYSS</sequence>
<name>A4GJ59_9BACT</name>
<reference evidence="1" key="1">
    <citation type="journal article" date="2007" name="Environ. Microbiol.">
        <title>Quantitative distribution of presumptive archaeal and bacterial nitrifiers in Monterey Bay and the North Pacific Subtropical Gyre.</title>
        <authorList>
            <person name="Mincer T.J."/>
            <person name="Church M.J."/>
            <person name="Taylor L.T."/>
            <person name="Preston C."/>
            <person name="Karl D.M."/>
            <person name="Delong E.F."/>
        </authorList>
    </citation>
    <scope>NUCLEOTIDE SEQUENCE</scope>
</reference>
<evidence type="ECO:0000313" key="1">
    <source>
        <dbReference type="EMBL" id="ABK80652.1"/>
    </source>
</evidence>
<dbReference type="AlphaFoldDB" id="A4GJ59"/>
<organism evidence="1">
    <name type="scientific">uncultured marine Nitrospinaceae bacterium</name>
    <dbReference type="NCBI Taxonomy" id="482920"/>
    <lineage>
        <taxon>Bacteria</taxon>
        <taxon>Pseudomonadati</taxon>
        <taxon>Nitrospinota/Tectimicrobiota group</taxon>
        <taxon>Nitrospinota</taxon>
        <taxon>Nitrospinia</taxon>
        <taxon>Nitrospinales</taxon>
        <taxon>Nitrospinaceae</taxon>
        <taxon>environmental samples</taxon>
    </lineage>
</organism>
<accession>A4GJ59</accession>